<reference evidence="1" key="1">
    <citation type="journal article" date="2007" name="Science">
        <title>Draft genome of the filarial nematode parasite Brugia malayi.</title>
        <authorList>
            <person name="Ghedin E."/>
            <person name="Wang S."/>
            <person name="Spiro D."/>
            <person name="Caler E."/>
            <person name="Zhao Q."/>
            <person name="Crabtree J."/>
            <person name="Allen J.E."/>
            <person name="Delcher A.L."/>
            <person name="Guiliano D.B."/>
            <person name="Miranda-Saavedra D."/>
            <person name="Angiuoli S.V."/>
            <person name="Creasy T."/>
            <person name="Amedeo P."/>
            <person name="Haas B."/>
            <person name="El-Sayed N.M."/>
            <person name="Wortman J.R."/>
            <person name="Feldblyum T."/>
            <person name="Tallon L."/>
            <person name="Schatz M."/>
            <person name="Shumway M."/>
            <person name="Koo H."/>
            <person name="Salzberg S.L."/>
            <person name="Schobel S."/>
            <person name="Pertea M."/>
            <person name="Pop M."/>
            <person name="White O."/>
            <person name="Barton G.J."/>
            <person name="Carlow C.K."/>
            <person name="Crawford M.J."/>
            <person name="Daub J."/>
            <person name="Dimmic M.W."/>
            <person name="Estes C.F."/>
            <person name="Foster J.M."/>
            <person name="Ganatra M."/>
            <person name="Gregory W.F."/>
            <person name="Johnson N.M."/>
            <person name="Jin J."/>
            <person name="Komuniecki R."/>
            <person name="Korf I."/>
            <person name="Kumar S."/>
            <person name="Laney S."/>
            <person name="Li B.W."/>
            <person name="Li W."/>
            <person name="Lindblom T.H."/>
            <person name="Lustigman S."/>
            <person name="Ma D."/>
            <person name="Maina C.V."/>
            <person name="Martin D.M."/>
            <person name="McCarter J.P."/>
            <person name="McReynolds L."/>
            <person name="Mitreva M."/>
            <person name="Nutman T.B."/>
            <person name="Parkinson J."/>
            <person name="Peregrin-Alvarez J.M."/>
            <person name="Poole C."/>
            <person name="Ren Q."/>
            <person name="Saunders L."/>
            <person name="Sluder A.E."/>
            <person name="Smith K."/>
            <person name="Stanke M."/>
            <person name="Unnasch T.R."/>
            <person name="Ware J."/>
            <person name="Wei A.D."/>
            <person name="Weil G."/>
            <person name="Williams D.J."/>
            <person name="Zhang Y."/>
            <person name="Williams S.A."/>
            <person name="Fraser-Liggett C."/>
            <person name="Slatko B."/>
            <person name="Blaxter M.L."/>
            <person name="Scott A.L."/>
        </authorList>
    </citation>
    <scope>NUCLEOTIDE SEQUENCE</scope>
    <source>
        <strain evidence="1">FR3</strain>
    </source>
</reference>
<dbReference type="AlphaFoldDB" id="A0A1I9G312"/>
<proteinExistence type="predicted"/>
<dbReference type="EMBL" id="LN856967">
    <property type="protein sequence ID" value="CDP96984.1"/>
    <property type="molecule type" value="Genomic_DNA"/>
</dbReference>
<organism evidence="1">
    <name type="scientific">Brugia malayi</name>
    <name type="common">Filarial nematode worm</name>
    <dbReference type="NCBI Taxonomy" id="6279"/>
    <lineage>
        <taxon>Eukaryota</taxon>
        <taxon>Metazoa</taxon>
        <taxon>Ecdysozoa</taxon>
        <taxon>Nematoda</taxon>
        <taxon>Chromadorea</taxon>
        <taxon>Rhabditida</taxon>
        <taxon>Spirurina</taxon>
        <taxon>Spiruromorpha</taxon>
        <taxon>Filarioidea</taxon>
        <taxon>Onchocercidae</taxon>
        <taxon>Brugia</taxon>
    </lineage>
</organism>
<gene>
    <name evidence="1" type="primary">Bm1371</name>
    <name evidence="1" type="ORF">BM_Bm1371</name>
</gene>
<name>A0A1I9G312_BRUMA</name>
<reference evidence="1" key="2">
    <citation type="submission" date="2012-12" db="EMBL/GenBank/DDBJ databases">
        <authorList>
            <consortium name="WormBase Consortium"/>
            <person name="Ghedin E."/>
            <person name="Paulini M."/>
        </authorList>
    </citation>
    <scope>NUCLEOTIDE SEQUENCE</scope>
    <source>
        <strain evidence="1">FR3</strain>
    </source>
</reference>
<protein>
    <submittedName>
        <fullName evidence="1">Bm1371</fullName>
    </submittedName>
</protein>
<sequence length="51" mass="5793">MTTTSPNVGNMDDKQIPAIFYGSDNLKRNMSVQTRATNEIHRDAQIEVKQQ</sequence>
<accession>A0A1I9G312</accession>
<evidence type="ECO:0000313" key="1">
    <source>
        <dbReference type="EMBL" id="CDP96984.1"/>
    </source>
</evidence>